<sequence length="84" mass="8936">MALLTALFMAYCSLFNTKSQFTGSSVYFANIGTIVLLALSTYPLAHGAPAAICTNFTLFSLKNSLNASDVKQLPRSAISVRGTL</sequence>
<organism evidence="1">
    <name type="scientific">Xenopsylla cheopis</name>
    <name type="common">Oriental rat flea</name>
    <name type="synonym">Pulex cheopis</name>
    <dbReference type="NCBI Taxonomy" id="163159"/>
    <lineage>
        <taxon>Eukaryota</taxon>
        <taxon>Metazoa</taxon>
        <taxon>Ecdysozoa</taxon>
        <taxon>Arthropoda</taxon>
        <taxon>Hexapoda</taxon>
        <taxon>Insecta</taxon>
        <taxon>Pterygota</taxon>
        <taxon>Neoptera</taxon>
        <taxon>Endopterygota</taxon>
        <taxon>Siphonaptera</taxon>
        <taxon>Pulicidae</taxon>
        <taxon>Xenopsyllinae</taxon>
        <taxon>Xenopsylla</taxon>
    </lineage>
</organism>
<accession>A0A6M2DZF8</accession>
<proteinExistence type="predicted"/>
<reference evidence="1" key="1">
    <citation type="submission" date="2020-03" db="EMBL/GenBank/DDBJ databases">
        <title>Transcriptomic Profiling of the Digestive Tract of the Rat Flea, Xenopsylla cheopis, Following Blood Feeding and Infection with Yersinia pestis.</title>
        <authorList>
            <person name="Bland D.M."/>
            <person name="Martens C.A."/>
            <person name="Virtaneva K."/>
            <person name="Kanakabandi K."/>
            <person name="Long D."/>
            <person name="Rosenke R."/>
            <person name="Saturday G.A."/>
            <person name="Hoyt F.H."/>
            <person name="Bruno D.P."/>
            <person name="Ribeiro J.M.C."/>
            <person name="Hinnebusch J."/>
        </authorList>
    </citation>
    <scope>NUCLEOTIDE SEQUENCE</scope>
</reference>
<dbReference type="AlphaFoldDB" id="A0A6M2DZF8"/>
<name>A0A6M2DZF8_XENCH</name>
<protein>
    <submittedName>
        <fullName evidence="1">Putative secreted protein</fullName>
    </submittedName>
</protein>
<evidence type="ECO:0000313" key="1">
    <source>
        <dbReference type="EMBL" id="NOV50461.1"/>
    </source>
</evidence>
<dbReference type="EMBL" id="GIIL01006735">
    <property type="protein sequence ID" value="NOV50461.1"/>
    <property type="molecule type" value="Transcribed_RNA"/>
</dbReference>